<dbReference type="EMBL" id="LAZR01013770">
    <property type="protein sequence ID" value="KKM20417.1"/>
    <property type="molecule type" value="Genomic_DNA"/>
</dbReference>
<organism evidence="1">
    <name type="scientific">marine sediment metagenome</name>
    <dbReference type="NCBI Taxonomy" id="412755"/>
    <lineage>
        <taxon>unclassified sequences</taxon>
        <taxon>metagenomes</taxon>
        <taxon>ecological metagenomes</taxon>
    </lineage>
</organism>
<name>A0A0F9HZ17_9ZZZZ</name>
<reference evidence="1" key="1">
    <citation type="journal article" date="2015" name="Nature">
        <title>Complex archaea that bridge the gap between prokaryotes and eukaryotes.</title>
        <authorList>
            <person name="Spang A."/>
            <person name="Saw J.H."/>
            <person name="Jorgensen S.L."/>
            <person name="Zaremba-Niedzwiedzka K."/>
            <person name="Martijn J."/>
            <person name="Lind A.E."/>
            <person name="van Eijk R."/>
            <person name="Schleper C."/>
            <person name="Guy L."/>
            <person name="Ettema T.J."/>
        </authorList>
    </citation>
    <scope>NUCLEOTIDE SEQUENCE</scope>
</reference>
<evidence type="ECO:0000313" key="1">
    <source>
        <dbReference type="EMBL" id="KKM20417.1"/>
    </source>
</evidence>
<feature type="non-terminal residue" evidence="1">
    <location>
        <position position="32"/>
    </location>
</feature>
<gene>
    <name evidence="1" type="ORF">LCGC14_1645660</name>
</gene>
<proteinExistence type="predicted"/>
<accession>A0A0F9HZ17</accession>
<protein>
    <submittedName>
        <fullName evidence="1">Uncharacterized protein</fullName>
    </submittedName>
</protein>
<sequence length="32" mass="3469">MDKSNQFNATNMASFVERQGIALAGVDREGNP</sequence>
<comment type="caution">
    <text evidence="1">The sequence shown here is derived from an EMBL/GenBank/DDBJ whole genome shotgun (WGS) entry which is preliminary data.</text>
</comment>
<dbReference type="AlphaFoldDB" id="A0A0F9HZ17"/>